<dbReference type="Pfam" id="PF16113">
    <property type="entry name" value="ECH_2"/>
    <property type="match status" value="1"/>
</dbReference>
<accession>A0A222VRZ4</accession>
<protein>
    <recommendedName>
        <fullName evidence="2">3-hydroxyisobutyryl-CoA hydrolase</fullName>
        <ecNumber evidence="2">3.1.2.4</ecNumber>
    </recommendedName>
</protein>
<evidence type="ECO:0000256" key="3">
    <source>
        <dbReference type="ARBA" id="ARBA00022801"/>
    </source>
</evidence>
<dbReference type="Proteomes" id="UP000199494">
    <property type="component" value="Unassembled WGS sequence"/>
</dbReference>
<name>A0A222VRZ4_9PSEU</name>
<dbReference type="EC" id="3.1.2.4" evidence="2"/>
<dbReference type="InterPro" id="IPR032259">
    <property type="entry name" value="HIBYL-CoA-H"/>
</dbReference>
<evidence type="ECO:0000256" key="2">
    <source>
        <dbReference type="ARBA" id="ARBA00011915"/>
    </source>
</evidence>
<dbReference type="SUPFAM" id="SSF52096">
    <property type="entry name" value="ClpP/crotonase"/>
    <property type="match status" value="1"/>
</dbReference>
<reference evidence="4 5" key="1">
    <citation type="submission" date="2016-10" db="EMBL/GenBank/DDBJ databases">
        <authorList>
            <person name="de Groot N.N."/>
        </authorList>
    </citation>
    <scope>NUCLEOTIDE SEQUENCE [LARGE SCALE GENOMIC DNA]</scope>
    <source>
        <strain evidence="4 5">CGMCC 4.5506</strain>
    </source>
</reference>
<dbReference type="InterPro" id="IPR045004">
    <property type="entry name" value="ECH_dom"/>
</dbReference>
<organism evidence="4 5">
    <name type="scientific">Prauserella marina</name>
    <dbReference type="NCBI Taxonomy" id="530584"/>
    <lineage>
        <taxon>Bacteria</taxon>
        <taxon>Bacillati</taxon>
        <taxon>Actinomycetota</taxon>
        <taxon>Actinomycetes</taxon>
        <taxon>Pseudonocardiales</taxon>
        <taxon>Pseudonocardiaceae</taxon>
        <taxon>Prauserella</taxon>
    </lineage>
</organism>
<dbReference type="EMBL" id="FMZE01000010">
    <property type="protein sequence ID" value="SDD63357.1"/>
    <property type="molecule type" value="Genomic_DNA"/>
</dbReference>
<keyword evidence="3" id="KW-0378">Hydrolase</keyword>
<dbReference type="GO" id="GO:0005829">
    <property type="term" value="C:cytosol"/>
    <property type="evidence" value="ECO:0007669"/>
    <property type="project" value="TreeGrafter"/>
</dbReference>
<dbReference type="CDD" id="cd06558">
    <property type="entry name" value="crotonase-like"/>
    <property type="match status" value="1"/>
</dbReference>
<evidence type="ECO:0000313" key="5">
    <source>
        <dbReference type="Proteomes" id="UP000199494"/>
    </source>
</evidence>
<dbReference type="OrthoDB" id="9790967at2"/>
<dbReference type="InterPro" id="IPR029045">
    <property type="entry name" value="ClpP/crotonase-like_dom_sf"/>
</dbReference>
<dbReference type="AlphaFoldDB" id="A0A222VRZ4"/>
<dbReference type="PANTHER" id="PTHR43176">
    <property type="entry name" value="3-HYDROXYISOBUTYRYL-COA HYDROLASE-RELATED"/>
    <property type="match status" value="1"/>
</dbReference>
<dbReference type="GO" id="GO:0006574">
    <property type="term" value="P:L-valine catabolic process"/>
    <property type="evidence" value="ECO:0007669"/>
    <property type="project" value="TreeGrafter"/>
</dbReference>
<proteinExistence type="predicted"/>
<sequence>MSDVEFLVHSGIGRITLNRPRALNALTHNMVSAITSHLHRWREDPAVRAVAVDGAGDRGLCAGGDIRSIYDDARSGGTATLEFWADEYRMNATIAAYPKPYLAIMDGLVMGGGVGVSAHGSHRVVTDRSRIAMPEVGIGFVPDVGGTYLLSRTPGELGTHAALTATQLSGADAIHCGLADHYVPADRLPDLFDALAANTPVAAIAMVADPPPPSPLAGESTWIDHCYTADSVEEILDRLRDGGETAVAAAKTIEGKSPTALKVALRALRTAATLPDLETVLAQEYRISRHAFASPEFTEGIRAQIVDKDRSPRWSPATLPEVDDNLVDAYFADLGPDEWTGVTR</sequence>
<dbReference type="STRING" id="530584.SAMN05421630_110290"/>
<dbReference type="NCBIfam" id="NF004127">
    <property type="entry name" value="PRK05617.1"/>
    <property type="match status" value="1"/>
</dbReference>
<dbReference type="RefSeq" id="WP_091808948.1">
    <property type="nucleotide sequence ID" value="NZ_CP016353.1"/>
</dbReference>
<dbReference type="GO" id="GO:0003860">
    <property type="term" value="F:3-hydroxyisobutyryl-CoA hydrolase activity"/>
    <property type="evidence" value="ECO:0007669"/>
    <property type="project" value="UniProtKB-EC"/>
</dbReference>
<keyword evidence="5" id="KW-1185">Reference proteome</keyword>
<dbReference type="PANTHER" id="PTHR43176:SF3">
    <property type="entry name" value="3-HYDROXYISOBUTYRYL-COA HYDROLASE, MITOCHONDRIAL"/>
    <property type="match status" value="1"/>
</dbReference>
<evidence type="ECO:0000313" key="4">
    <source>
        <dbReference type="EMBL" id="SDD63357.1"/>
    </source>
</evidence>
<gene>
    <name evidence="4" type="ORF">SAMN05421630_110290</name>
</gene>
<dbReference type="KEGG" id="pmad:BAY61_18640"/>
<dbReference type="Gene3D" id="3.90.226.10">
    <property type="entry name" value="2-enoyl-CoA Hydratase, Chain A, domain 1"/>
    <property type="match status" value="1"/>
</dbReference>
<evidence type="ECO:0000256" key="1">
    <source>
        <dbReference type="ARBA" id="ARBA00001709"/>
    </source>
</evidence>
<comment type="catalytic activity">
    <reaction evidence="1">
        <text>3-hydroxy-2-methylpropanoyl-CoA + H2O = 3-hydroxy-2-methylpropanoate + CoA + H(+)</text>
        <dbReference type="Rhea" id="RHEA:20888"/>
        <dbReference type="ChEBI" id="CHEBI:11805"/>
        <dbReference type="ChEBI" id="CHEBI:15377"/>
        <dbReference type="ChEBI" id="CHEBI:15378"/>
        <dbReference type="ChEBI" id="CHEBI:57287"/>
        <dbReference type="ChEBI" id="CHEBI:57340"/>
        <dbReference type="EC" id="3.1.2.4"/>
    </reaction>
</comment>